<dbReference type="Proteomes" id="UP000255509">
    <property type="component" value="Unassembled WGS sequence"/>
</dbReference>
<dbReference type="AlphaFoldDB" id="A0A379WBK1"/>
<protein>
    <submittedName>
        <fullName evidence="1">Uncharacterized protein</fullName>
    </submittedName>
</protein>
<reference evidence="1 2" key="1">
    <citation type="submission" date="2018-06" db="EMBL/GenBank/DDBJ databases">
        <authorList>
            <consortium name="Pathogen Informatics"/>
            <person name="Doyle S."/>
        </authorList>
    </citation>
    <scope>NUCLEOTIDE SEQUENCE [LARGE SCALE GENOMIC DNA]</scope>
    <source>
        <strain evidence="1 2">NCTC8258</strain>
    </source>
</reference>
<organism evidence="1 2">
    <name type="scientific">Salmonella enterica I</name>
    <dbReference type="NCBI Taxonomy" id="59201"/>
    <lineage>
        <taxon>Bacteria</taxon>
        <taxon>Pseudomonadati</taxon>
        <taxon>Pseudomonadota</taxon>
        <taxon>Gammaproteobacteria</taxon>
        <taxon>Enterobacterales</taxon>
        <taxon>Enterobacteriaceae</taxon>
        <taxon>Salmonella</taxon>
    </lineage>
</organism>
<proteinExistence type="predicted"/>
<evidence type="ECO:0000313" key="1">
    <source>
        <dbReference type="EMBL" id="SUH16620.1"/>
    </source>
</evidence>
<gene>
    <name evidence="1" type="ORF">NCTC8258_04384</name>
</gene>
<accession>A0A379WBK1</accession>
<name>A0A379WBK1_SALET</name>
<evidence type="ECO:0000313" key="2">
    <source>
        <dbReference type="Proteomes" id="UP000255509"/>
    </source>
</evidence>
<sequence length="170" mass="19694">MHLERHNHPLLLARRHIGFDFNSHSARVTQSTVAVSDWRIRRASSQIKRHTLGVRPGANPLRRQLAPREARAGIVFTLRRDIRMGHHILWFDVIARDNVLSLTESMPEFARIQTGAKRFHPPDIRQPRFSSSMPIDVSLRRVAPRQKLDARMPGLILFRHQLPDARFTAI</sequence>
<dbReference type="EMBL" id="UGXS01000004">
    <property type="protein sequence ID" value="SUH16620.1"/>
    <property type="molecule type" value="Genomic_DNA"/>
</dbReference>